<comment type="caution">
    <text evidence="1">The sequence shown here is derived from an EMBL/GenBank/DDBJ whole genome shotgun (WGS) entry which is preliminary data.</text>
</comment>
<proteinExistence type="predicted"/>
<name>A0ABU4WF78_9BACT</name>
<gene>
    <name evidence="1" type="ORF">MOX91_01735</name>
</gene>
<organism evidence="1 2">
    <name type="scientific">Intestinicryptomonas porci</name>
    <dbReference type="NCBI Taxonomy" id="2926320"/>
    <lineage>
        <taxon>Bacteria</taxon>
        <taxon>Pseudomonadati</taxon>
        <taxon>Verrucomicrobiota</taxon>
        <taxon>Opitutia</taxon>
        <taxon>Opitutales</taxon>
        <taxon>Intestinicryptomonaceae</taxon>
        <taxon>Intestinicryptomonas</taxon>
    </lineage>
</organism>
<evidence type="ECO:0000313" key="2">
    <source>
        <dbReference type="Proteomes" id="UP001275932"/>
    </source>
</evidence>
<sequence length="116" mass="13736">MKQEKVLVYAEIVNFLKENTFEFPIPTLKFKSLFWVRIVDGSIVVLTVQNKKYVISEATYNRFLERRITKNYQFFNRKEQYIISILRELLSLNLITSCGIFLRNTHPLIGTNQQAT</sequence>
<dbReference type="EMBL" id="JALBUT010000001">
    <property type="protein sequence ID" value="MDX8414908.1"/>
    <property type="molecule type" value="Genomic_DNA"/>
</dbReference>
<reference evidence="1 2" key="1">
    <citation type="submission" date="2022-03" db="EMBL/GenBank/DDBJ databases">
        <title>Novel taxa within the pig intestine.</title>
        <authorList>
            <person name="Wylensek D."/>
            <person name="Bishof K."/>
            <person name="Afrizal A."/>
            <person name="Clavel T."/>
        </authorList>
    </citation>
    <scope>NUCLEOTIDE SEQUENCE [LARGE SCALE GENOMIC DNA]</scope>
    <source>
        <strain evidence="1 2">CLA-KB-P66</strain>
    </source>
</reference>
<keyword evidence="2" id="KW-1185">Reference proteome</keyword>
<dbReference type="Proteomes" id="UP001275932">
    <property type="component" value="Unassembled WGS sequence"/>
</dbReference>
<evidence type="ECO:0000313" key="1">
    <source>
        <dbReference type="EMBL" id="MDX8414908.1"/>
    </source>
</evidence>
<protein>
    <submittedName>
        <fullName evidence="1">Uncharacterized protein</fullName>
    </submittedName>
</protein>
<dbReference type="RefSeq" id="WP_370396352.1">
    <property type="nucleotide sequence ID" value="NZ_JALBUT010000001.1"/>
</dbReference>
<accession>A0ABU4WF78</accession>